<keyword evidence="1" id="KW-0472">Membrane</keyword>
<proteinExistence type="predicted"/>
<accession>A0ABS6ATD9</accession>
<dbReference type="EMBL" id="JAHKNI010000002">
    <property type="protein sequence ID" value="MBU3061302.1"/>
    <property type="molecule type" value="Genomic_DNA"/>
</dbReference>
<sequence>MMSPKGVVPARIGAYGSRAATQEGSMDFGYFAEKAAPRPFWAALLVVAAAVMLASVMSISPGHAEVPFPDDDSFYTAPADLDSQPNGAVLGTRPIAVFGLPLPVSGWQLRYRTNDSGGHPILDVATVLVPPTPWPDGPRPLLSYQVPEDSIGTRCAPSFALSGGWDPGVINTLLDVPFMTAALLRGWAVVASDYEGPQSRFLDGVSAGRAVLDGVRAARSFAPNGVDDSSPIGAWGYSGGSFATLWAAELRPSYAPDVRFAGISTGGVPADIPAIARRADGGPQSGLAVLILLALTRNQPESGLPGLLNARGWELLATNETACGSDLMPAYFNAHVDDYSTIPNILDSSAFRGAAATNELGGTAPDTPLYMYHSISDDMIPVAGFDAVVQRYCAGGTTLTAIHSPFPTHNGAAIGEALGGMNYLSDRFAGVPVPPGCVIR</sequence>
<dbReference type="Proteomes" id="UP000733379">
    <property type="component" value="Unassembled WGS sequence"/>
</dbReference>
<feature type="transmembrane region" description="Helical" evidence="1">
    <location>
        <begin position="40"/>
        <end position="59"/>
    </location>
</feature>
<comment type="caution">
    <text evidence="2">The sequence shown here is derived from an EMBL/GenBank/DDBJ whole genome shotgun (WGS) entry which is preliminary data.</text>
</comment>
<gene>
    <name evidence="2" type="ORF">KO481_07180</name>
</gene>
<organism evidence="2 3">
    <name type="scientific">Nocardia albiluteola</name>
    <dbReference type="NCBI Taxonomy" id="2842303"/>
    <lineage>
        <taxon>Bacteria</taxon>
        <taxon>Bacillati</taxon>
        <taxon>Actinomycetota</taxon>
        <taxon>Actinomycetes</taxon>
        <taxon>Mycobacteriales</taxon>
        <taxon>Nocardiaceae</taxon>
        <taxon>Nocardia</taxon>
    </lineage>
</organism>
<dbReference type="Gene3D" id="1.10.260.130">
    <property type="match status" value="1"/>
</dbReference>
<dbReference type="Pfam" id="PF03583">
    <property type="entry name" value="LIP"/>
    <property type="match status" value="1"/>
</dbReference>
<keyword evidence="1" id="KW-0812">Transmembrane</keyword>
<reference evidence="2 3" key="1">
    <citation type="submission" date="2021-06" db="EMBL/GenBank/DDBJ databases">
        <title>Actinomycetes sequencing.</title>
        <authorList>
            <person name="Shan Q."/>
        </authorList>
    </citation>
    <scope>NUCLEOTIDE SEQUENCE [LARGE SCALE GENOMIC DNA]</scope>
    <source>
        <strain evidence="2 3">NEAU-G5</strain>
    </source>
</reference>
<keyword evidence="1" id="KW-1133">Transmembrane helix</keyword>
<evidence type="ECO:0000313" key="2">
    <source>
        <dbReference type="EMBL" id="MBU3061302.1"/>
    </source>
</evidence>
<name>A0ABS6ATD9_9NOCA</name>
<evidence type="ECO:0000313" key="3">
    <source>
        <dbReference type="Proteomes" id="UP000733379"/>
    </source>
</evidence>
<dbReference type="InterPro" id="IPR029058">
    <property type="entry name" value="AB_hydrolase_fold"/>
</dbReference>
<dbReference type="Gene3D" id="3.40.50.1820">
    <property type="entry name" value="alpha/beta hydrolase"/>
    <property type="match status" value="1"/>
</dbReference>
<dbReference type="PANTHER" id="PTHR34853">
    <property type="match status" value="1"/>
</dbReference>
<protein>
    <submittedName>
        <fullName evidence="2">Lipase family protein</fullName>
    </submittedName>
</protein>
<dbReference type="SUPFAM" id="SSF53474">
    <property type="entry name" value="alpha/beta-Hydrolases"/>
    <property type="match status" value="1"/>
</dbReference>
<dbReference type="InterPro" id="IPR005152">
    <property type="entry name" value="Lipase_secreted"/>
</dbReference>
<dbReference type="PIRSF" id="PIRSF029171">
    <property type="entry name" value="Esterase_LipA"/>
    <property type="match status" value="1"/>
</dbReference>
<keyword evidence="3" id="KW-1185">Reference proteome</keyword>
<dbReference type="PANTHER" id="PTHR34853:SF1">
    <property type="entry name" value="LIPASE 5"/>
    <property type="match status" value="1"/>
</dbReference>
<evidence type="ECO:0000256" key="1">
    <source>
        <dbReference type="SAM" id="Phobius"/>
    </source>
</evidence>